<reference evidence="4" key="1">
    <citation type="submission" date="2015-05" db="EMBL/GenBank/DDBJ databases">
        <authorList>
            <person name="Urmite Genomes"/>
        </authorList>
    </citation>
    <scope>NUCLEOTIDE SEQUENCE [LARGE SCALE GENOMIC DNA]</scope>
    <source>
        <strain evidence="4">LF1</strain>
    </source>
</reference>
<dbReference type="SUPFAM" id="SSF46785">
    <property type="entry name" value="Winged helix' DNA-binding domain"/>
    <property type="match status" value="1"/>
</dbReference>
<dbReference type="AlphaFoldDB" id="A0A0U1NS14"/>
<dbReference type="PANTHER" id="PTHR33164:SF43">
    <property type="entry name" value="HTH-TYPE TRANSCRIPTIONAL REPRESSOR YETL"/>
    <property type="match status" value="1"/>
</dbReference>
<protein>
    <submittedName>
        <fullName evidence="3">Putative transcriptional regulato</fullName>
    </submittedName>
</protein>
<organism evidence="3 4">
    <name type="scientific">Neobacillus massiliamazoniensis</name>
    <dbReference type="NCBI Taxonomy" id="1499688"/>
    <lineage>
        <taxon>Bacteria</taxon>
        <taxon>Bacillati</taxon>
        <taxon>Bacillota</taxon>
        <taxon>Bacilli</taxon>
        <taxon>Bacillales</taxon>
        <taxon>Bacillaceae</taxon>
        <taxon>Neobacillus</taxon>
    </lineage>
</organism>
<dbReference type="EMBL" id="CVRB01000001">
    <property type="protein sequence ID" value="CRK80849.1"/>
    <property type="molecule type" value="Genomic_DNA"/>
</dbReference>
<dbReference type="OrthoDB" id="2600321at2"/>
<dbReference type="Gene3D" id="1.10.10.10">
    <property type="entry name" value="Winged helix-like DNA-binding domain superfamily/Winged helix DNA-binding domain"/>
    <property type="match status" value="1"/>
</dbReference>
<dbReference type="PROSITE" id="PS50995">
    <property type="entry name" value="HTH_MARR_2"/>
    <property type="match status" value="1"/>
</dbReference>
<evidence type="ECO:0000313" key="3">
    <source>
        <dbReference type="EMBL" id="CRK80849.1"/>
    </source>
</evidence>
<evidence type="ECO:0000256" key="1">
    <source>
        <dbReference type="ARBA" id="ARBA00023125"/>
    </source>
</evidence>
<dbReference type="InterPro" id="IPR036388">
    <property type="entry name" value="WH-like_DNA-bd_sf"/>
</dbReference>
<evidence type="ECO:0000259" key="2">
    <source>
        <dbReference type="PROSITE" id="PS50995"/>
    </source>
</evidence>
<dbReference type="InterPro" id="IPR036390">
    <property type="entry name" value="WH_DNA-bd_sf"/>
</dbReference>
<dbReference type="GO" id="GO:0003677">
    <property type="term" value="F:DNA binding"/>
    <property type="evidence" value="ECO:0007669"/>
    <property type="project" value="UniProtKB-KW"/>
</dbReference>
<keyword evidence="4" id="KW-1185">Reference proteome</keyword>
<dbReference type="GO" id="GO:0003700">
    <property type="term" value="F:DNA-binding transcription factor activity"/>
    <property type="evidence" value="ECO:0007669"/>
    <property type="project" value="InterPro"/>
</dbReference>
<gene>
    <name evidence="3" type="ORF">BN000_00738</name>
</gene>
<dbReference type="STRING" id="1499688.BN000_00738"/>
<dbReference type="InterPro" id="IPR039422">
    <property type="entry name" value="MarR/SlyA-like"/>
</dbReference>
<sequence length="154" mass="17640">MNFDQKKMEVIRFLILAAQREGERILQDLTKSIGITPAQSEVIHILDLYEPMSLKELGSLLICESGSPSRLVSTLVQRGFVIRKENREDRRYVSLQLSPLGKEKAKEIKSVDEKMYEAMVPNFDSRKMSALYDALVDVFKDHPSAEALKKRKLI</sequence>
<dbReference type="InterPro" id="IPR000835">
    <property type="entry name" value="HTH_MarR-typ"/>
</dbReference>
<dbReference type="SMART" id="SM00347">
    <property type="entry name" value="HTH_MARR"/>
    <property type="match status" value="1"/>
</dbReference>
<evidence type="ECO:0000313" key="4">
    <source>
        <dbReference type="Proteomes" id="UP000199087"/>
    </source>
</evidence>
<name>A0A0U1NS14_9BACI</name>
<dbReference type="GO" id="GO:0006950">
    <property type="term" value="P:response to stress"/>
    <property type="evidence" value="ECO:0007669"/>
    <property type="project" value="TreeGrafter"/>
</dbReference>
<accession>A0A0U1NS14</accession>
<keyword evidence="1" id="KW-0238">DNA-binding</keyword>
<proteinExistence type="predicted"/>
<dbReference type="Proteomes" id="UP000199087">
    <property type="component" value="Unassembled WGS sequence"/>
</dbReference>
<feature type="domain" description="HTH marR-type" evidence="2">
    <location>
        <begin position="7"/>
        <end position="140"/>
    </location>
</feature>
<dbReference type="PANTHER" id="PTHR33164">
    <property type="entry name" value="TRANSCRIPTIONAL REGULATOR, MARR FAMILY"/>
    <property type="match status" value="1"/>
</dbReference>
<dbReference type="Pfam" id="PF01047">
    <property type="entry name" value="MarR"/>
    <property type="match status" value="1"/>
</dbReference>
<dbReference type="RefSeq" id="WP_090630958.1">
    <property type="nucleotide sequence ID" value="NZ_CVRB01000001.1"/>
</dbReference>